<reference evidence="2" key="1">
    <citation type="journal article" date="2009" name="Science">
        <title>The B73 maize genome: complexity, diversity, and dynamics.</title>
        <authorList>
            <person name="Schnable P.S."/>
            <person name="Ware D."/>
            <person name="Fulton R.S."/>
            <person name="Stein J.C."/>
            <person name="Wei F."/>
            <person name="Pasternak S."/>
            <person name="Liang C."/>
            <person name="Zhang J."/>
            <person name="Fulton L."/>
            <person name="Graves T.A."/>
            <person name="Minx P."/>
            <person name="Reily A.D."/>
            <person name="Courtney L."/>
            <person name="Kruchowski S.S."/>
            <person name="Tomlinson C."/>
            <person name="Strong C."/>
            <person name="Delehaunty K."/>
            <person name="Fronick C."/>
            <person name="Courtney B."/>
            <person name="Rock S.M."/>
            <person name="Belter E."/>
            <person name="Du F."/>
            <person name="Kim K."/>
            <person name="Abbott R.M."/>
            <person name="Cotton M."/>
            <person name="Levy A."/>
            <person name="Marchetto P."/>
            <person name="Ochoa K."/>
            <person name="Jackson S.M."/>
            <person name="Gillam B."/>
            <person name="Chen W."/>
            <person name="Yan L."/>
            <person name="Higginbotham J."/>
            <person name="Cardenas M."/>
            <person name="Waligorski J."/>
            <person name="Applebaum E."/>
            <person name="Phelps L."/>
            <person name="Falcone J."/>
            <person name="Kanchi K."/>
            <person name="Thane T."/>
            <person name="Scimone A."/>
            <person name="Thane N."/>
            <person name="Henke J."/>
            <person name="Wang T."/>
            <person name="Ruppert J."/>
            <person name="Shah N."/>
            <person name="Rotter K."/>
            <person name="Hodges J."/>
            <person name="Ingenthron E."/>
            <person name="Cordes M."/>
            <person name="Kohlberg S."/>
            <person name="Sgro J."/>
            <person name="Delgado B."/>
            <person name="Mead K."/>
            <person name="Chinwalla A."/>
            <person name="Leonard S."/>
            <person name="Crouse K."/>
            <person name="Collura K."/>
            <person name="Kudrna D."/>
            <person name="Currie J."/>
            <person name="He R."/>
            <person name="Angelova A."/>
            <person name="Rajasekar S."/>
            <person name="Mueller T."/>
            <person name="Lomeli R."/>
            <person name="Scara G."/>
            <person name="Ko A."/>
            <person name="Delaney K."/>
            <person name="Wissotski M."/>
            <person name="Lopez G."/>
            <person name="Campos D."/>
            <person name="Braidotti M."/>
            <person name="Ashley E."/>
            <person name="Golser W."/>
            <person name="Kim H."/>
            <person name="Lee S."/>
            <person name="Lin J."/>
            <person name="Dujmic Z."/>
            <person name="Kim W."/>
            <person name="Talag J."/>
            <person name="Zuccolo A."/>
            <person name="Fan C."/>
            <person name="Sebastian A."/>
            <person name="Kramer M."/>
            <person name="Spiegel L."/>
            <person name="Nascimento L."/>
            <person name="Zutavern T."/>
            <person name="Miller B."/>
            <person name="Ambroise C."/>
            <person name="Muller S."/>
            <person name="Spooner W."/>
            <person name="Narechania A."/>
            <person name="Ren L."/>
            <person name="Wei S."/>
            <person name="Kumari S."/>
            <person name="Faga B."/>
            <person name="Levy M.J."/>
            <person name="McMahan L."/>
            <person name="Van Buren P."/>
            <person name="Vaughn M.W."/>
            <person name="Ying K."/>
            <person name="Yeh C.-T."/>
            <person name="Emrich S.J."/>
            <person name="Jia Y."/>
            <person name="Kalyanaraman A."/>
            <person name="Hsia A.-P."/>
            <person name="Barbazuk W.B."/>
            <person name="Baucom R.S."/>
            <person name="Brutnell T.P."/>
            <person name="Carpita N.C."/>
            <person name="Chaparro C."/>
            <person name="Chia J.-M."/>
            <person name="Deragon J.-M."/>
            <person name="Estill J.C."/>
            <person name="Fu Y."/>
            <person name="Jeddeloh J.A."/>
            <person name="Han Y."/>
            <person name="Lee H."/>
            <person name="Li P."/>
            <person name="Lisch D.R."/>
            <person name="Liu S."/>
            <person name="Liu Z."/>
            <person name="Nagel D.H."/>
            <person name="McCann M.C."/>
            <person name="SanMiguel P."/>
            <person name="Myers A.M."/>
            <person name="Nettleton D."/>
            <person name="Nguyen J."/>
            <person name="Penning B.W."/>
            <person name="Ponnala L."/>
            <person name="Schneider K.L."/>
            <person name="Schwartz D.C."/>
            <person name="Sharma A."/>
            <person name="Soderlund C."/>
            <person name="Springer N.M."/>
            <person name="Sun Q."/>
            <person name="Wang H."/>
            <person name="Waterman M."/>
            <person name="Westerman R."/>
            <person name="Wolfgruber T.K."/>
            <person name="Yang L."/>
            <person name="Yu Y."/>
            <person name="Zhang L."/>
            <person name="Zhou S."/>
            <person name="Zhu Q."/>
            <person name="Bennetzen J.L."/>
            <person name="Dawe R.K."/>
            <person name="Jiang J."/>
            <person name="Jiang N."/>
            <person name="Presting G.G."/>
            <person name="Wessler S.R."/>
            <person name="Aluru S."/>
            <person name="Martienssen R.A."/>
            <person name="Clifton S.W."/>
            <person name="McCombie W.R."/>
            <person name="Wing R.A."/>
            <person name="Wilson R.K."/>
        </authorList>
    </citation>
    <scope>NUCLEOTIDE SEQUENCE [LARGE SCALE GENOMIC DNA]</scope>
    <source>
        <strain evidence="2">cv. B73</strain>
    </source>
</reference>
<name>A0A804PDS0_MAIZE</name>
<evidence type="ECO:0000313" key="2">
    <source>
        <dbReference type="Proteomes" id="UP000007305"/>
    </source>
</evidence>
<proteinExistence type="predicted"/>
<dbReference type="Gramene" id="Zm00001eb228220_T001">
    <property type="protein sequence ID" value="Zm00001eb228220_P001"/>
    <property type="gene ID" value="Zm00001eb228220"/>
</dbReference>
<reference evidence="1" key="3">
    <citation type="submission" date="2021-05" db="UniProtKB">
        <authorList>
            <consortium name="EnsemblPlants"/>
        </authorList>
    </citation>
    <scope>IDENTIFICATION</scope>
    <source>
        <strain evidence="1">cv. B73</strain>
    </source>
</reference>
<dbReference type="AlphaFoldDB" id="A0A804PDS0"/>
<protein>
    <submittedName>
        <fullName evidence="1">Uncharacterized protein</fullName>
    </submittedName>
</protein>
<dbReference type="EnsemblPlants" id="Zm00001eb228220_T001">
    <property type="protein sequence ID" value="Zm00001eb228220_P001"/>
    <property type="gene ID" value="Zm00001eb228220"/>
</dbReference>
<organism evidence="1 2">
    <name type="scientific">Zea mays</name>
    <name type="common">Maize</name>
    <dbReference type="NCBI Taxonomy" id="4577"/>
    <lineage>
        <taxon>Eukaryota</taxon>
        <taxon>Viridiplantae</taxon>
        <taxon>Streptophyta</taxon>
        <taxon>Embryophyta</taxon>
        <taxon>Tracheophyta</taxon>
        <taxon>Spermatophyta</taxon>
        <taxon>Magnoliopsida</taxon>
        <taxon>Liliopsida</taxon>
        <taxon>Poales</taxon>
        <taxon>Poaceae</taxon>
        <taxon>PACMAD clade</taxon>
        <taxon>Panicoideae</taxon>
        <taxon>Andropogonodae</taxon>
        <taxon>Andropogoneae</taxon>
        <taxon>Tripsacinae</taxon>
        <taxon>Zea</taxon>
    </lineage>
</organism>
<dbReference type="InParanoid" id="A0A804PDS0"/>
<sequence length="77" mass="8492">MSQIWVFEYCSLIWNPGITHDACVVSFVGTTTTSCTKTTGNSEFGEDLLVIAADQPFRFPATFTFVVRAFSGFNGRV</sequence>
<reference evidence="1" key="2">
    <citation type="submission" date="2019-07" db="EMBL/GenBank/DDBJ databases">
        <authorList>
            <person name="Seetharam A."/>
            <person name="Woodhouse M."/>
            <person name="Cannon E."/>
        </authorList>
    </citation>
    <scope>NUCLEOTIDE SEQUENCE [LARGE SCALE GENOMIC DNA]</scope>
    <source>
        <strain evidence="1">cv. B73</strain>
    </source>
</reference>
<dbReference type="Proteomes" id="UP000007305">
    <property type="component" value="Chromosome 5"/>
</dbReference>
<accession>A0A804PDS0</accession>
<keyword evidence="2" id="KW-1185">Reference proteome</keyword>
<evidence type="ECO:0000313" key="1">
    <source>
        <dbReference type="EnsemblPlants" id="Zm00001eb228220_P001"/>
    </source>
</evidence>